<feature type="transmembrane region" description="Helical" evidence="6">
    <location>
        <begin position="86"/>
        <end position="109"/>
    </location>
</feature>
<reference evidence="7" key="1">
    <citation type="submission" date="2021-02" db="EMBL/GenBank/DDBJ databases">
        <authorList>
            <person name="Vanwijnsberghe S."/>
        </authorList>
    </citation>
    <scope>NUCLEOTIDE SEQUENCE</scope>
    <source>
        <strain evidence="7">R-70211</strain>
    </source>
</reference>
<keyword evidence="5 6" id="KW-0472">Membrane</keyword>
<evidence type="ECO:0000256" key="6">
    <source>
        <dbReference type="SAM" id="Phobius"/>
    </source>
</evidence>
<feature type="transmembrane region" description="Helical" evidence="6">
    <location>
        <begin position="52"/>
        <end position="74"/>
    </location>
</feature>
<dbReference type="SUPFAM" id="SSF103473">
    <property type="entry name" value="MFS general substrate transporter"/>
    <property type="match status" value="1"/>
</dbReference>
<keyword evidence="3 6" id="KW-0812">Transmembrane</keyword>
<evidence type="ECO:0000313" key="7">
    <source>
        <dbReference type="EMBL" id="CAE6964846.1"/>
    </source>
</evidence>
<dbReference type="GO" id="GO:0012505">
    <property type="term" value="C:endomembrane system"/>
    <property type="evidence" value="ECO:0007669"/>
    <property type="project" value="UniProtKB-SubCell"/>
</dbReference>
<dbReference type="AlphaFoldDB" id="A0A9N8R5V8"/>
<evidence type="ECO:0000256" key="4">
    <source>
        <dbReference type="ARBA" id="ARBA00022989"/>
    </source>
</evidence>
<gene>
    <name evidence="7" type="ORF">R70211_07256</name>
</gene>
<keyword evidence="2" id="KW-0813">Transport</keyword>
<dbReference type="GO" id="GO:0005886">
    <property type="term" value="C:plasma membrane"/>
    <property type="evidence" value="ECO:0007669"/>
    <property type="project" value="TreeGrafter"/>
</dbReference>
<keyword evidence="4 6" id="KW-1133">Transmembrane helix</keyword>
<dbReference type="PANTHER" id="PTHR23501:SF191">
    <property type="entry name" value="VACUOLAR BASIC AMINO ACID TRANSPORTER 4"/>
    <property type="match status" value="1"/>
</dbReference>
<evidence type="ECO:0000256" key="2">
    <source>
        <dbReference type="ARBA" id="ARBA00022448"/>
    </source>
</evidence>
<evidence type="ECO:0000256" key="1">
    <source>
        <dbReference type="ARBA" id="ARBA00004127"/>
    </source>
</evidence>
<sequence length="110" mass="12101">MVSLTQASTSQEQIALLTFMLFIVCSVLFIRHEQWIPEPMISLPLWRQRPTVAANLASLLASMTLIGLTSFLPMYVQGVLQRSPTIAGLALTMMLVGWRASATMIGFMAA</sequence>
<dbReference type="InterPro" id="IPR036259">
    <property type="entry name" value="MFS_trans_sf"/>
</dbReference>
<feature type="transmembrane region" description="Helical" evidence="6">
    <location>
        <begin position="14"/>
        <end position="31"/>
    </location>
</feature>
<accession>A0A9N8R5V8</accession>
<protein>
    <recommendedName>
        <fullName evidence="9">MFS transporter</fullName>
    </recommendedName>
</protein>
<evidence type="ECO:0000313" key="8">
    <source>
        <dbReference type="Proteomes" id="UP000675121"/>
    </source>
</evidence>
<organism evidence="7 8">
    <name type="scientific">Paraburkholderia domus</name>
    <dbReference type="NCBI Taxonomy" id="2793075"/>
    <lineage>
        <taxon>Bacteria</taxon>
        <taxon>Pseudomonadati</taxon>
        <taxon>Pseudomonadota</taxon>
        <taxon>Betaproteobacteria</taxon>
        <taxon>Burkholderiales</taxon>
        <taxon>Burkholderiaceae</taxon>
        <taxon>Paraburkholderia</taxon>
    </lineage>
</organism>
<dbReference type="PANTHER" id="PTHR23501">
    <property type="entry name" value="MAJOR FACILITATOR SUPERFAMILY"/>
    <property type="match status" value="1"/>
</dbReference>
<comment type="subcellular location">
    <subcellularLocation>
        <location evidence="1">Endomembrane system</location>
        <topology evidence="1">Multi-pass membrane protein</topology>
    </subcellularLocation>
</comment>
<keyword evidence="8" id="KW-1185">Reference proteome</keyword>
<name>A0A9N8R5V8_9BURK</name>
<evidence type="ECO:0008006" key="9">
    <source>
        <dbReference type="Google" id="ProtNLM"/>
    </source>
</evidence>
<dbReference type="EMBL" id="CAJNAS010000037">
    <property type="protein sequence ID" value="CAE6964846.1"/>
    <property type="molecule type" value="Genomic_DNA"/>
</dbReference>
<dbReference type="Proteomes" id="UP000675121">
    <property type="component" value="Unassembled WGS sequence"/>
</dbReference>
<evidence type="ECO:0000256" key="3">
    <source>
        <dbReference type="ARBA" id="ARBA00022692"/>
    </source>
</evidence>
<dbReference type="RefSeq" id="WP_236078526.1">
    <property type="nucleotide sequence ID" value="NZ_CAJNAS010000037.1"/>
</dbReference>
<dbReference type="GO" id="GO:0022857">
    <property type="term" value="F:transmembrane transporter activity"/>
    <property type="evidence" value="ECO:0007669"/>
    <property type="project" value="TreeGrafter"/>
</dbReference>
<proteinExistence type="predicted"/>
<comment type="caution">
    <text evidence="7">The sequence shown here is derived from an EMBL/GenBank/DDBJ whole genome shotgun (WGS) entry which is preliminary data.</text>
</comment>
<evidence type="ECO:0000256" key="5">
    <source>
        <dbReference type="ARBA" id="ARBA00023136"/>
    </source>
</evidence>